<feature type="transmembrane region" description="Helical" evidence="1">
    <location>
        <begin position="31"/>
        <end position="51"/>
    </location>
</feature>
<keyword evidence="1" id="KW-1133">Transmembrane helix</keyword>
<feature type="transmembrane region" description="Helical" evidence="1">
    <location>
        <begin position="91"/>
        <end position="109"/>
    </location>
</feature>
<keyword evidence="3" id="KW-1185">Reference proteome</keyword>
<dbReference type="RefSeq" id="YP_010841340.1">
    <property type="nucleotide sequence ID" value="NC_079139.1"/>
</dbReference>
<evidence type="ECO:0000256" key="1">
    <source>
        <dbReference type="SAM" id="Phobius"/>
    </source>
</evidence>
<protein>
    <submittedName>
        <fullName evidence="2">Uncharacterized protein</fullName>
    </submittedName>
</protein>
<organism evidence="2 3">
    <name type="scientific">Cotonvirus japonicus</name>
    <dbReference type="NCBI Taxonomy" id="2811091"/>
    <lineage>
        <taxon>Viruses</taxon>
        <taxon>Varidnaviria</taxon>
        <taxon>Bamfordvirae</taxon>
        <taxon>Nucleocytoviricota</taxon>
        <taxon>Megaviricetes</taxon>
        <taxon>Imitervirales</taxon>
        <taxon>Mimiviridae</taxon>
        <taxon>Megamimivirinae</taxon>
        <taxon>Cotonvirus</taxon>
        <taxon>Cotonvirus japonicum</taxon>
    </lineage>
</organism>
<evidence type="ECO:0000313" key="2">
    <source>
        <dbReference type="EMBL" id="BCS82732.1"/>
    </source>
</evidence>
<dbReference type="EMBL" id="AP024483">
    <property type="protein sequence ID" value="BCS82732.1"/>
    <property type="molecule type" value="Genomic_DNA"/>
</dbReference>
<feature type="transmembrane region" description="Helical" evidence="1">
    <location>
        <begin position="7"/>
        <end position="25"/>
    </location>
</feature>
<dbReference type="Proteomes" id="UP001321479">
    <property type="component" value="Segment"/>
</dbReference>
<keyword evidence="1" id="KW-0812">Transmembrane</keyword>
<dbReference type="GeneID" id="80557937"/>
<proteinExistence type="predicted"/>
<keyword evidence="1" id="KW-0472">Membrane</keyword>
<feature type="transmembrane region" description="Helical" evidence="1">
    <location>
        <begin position="130"/>
        <end position="155"/>
    </location>
</feature>
<reference evidence="2 3" key="1">
    <citation type="submission" date="2021-02" db="EMBL/GenBank/DDBJ databases">
        <title>Cotonvirus japonicus, which uses Golgi apparatus of host cells for its virion factory, phylogenetically links tailed tupanvirus and icosahedral mimivirus.</title>
        <authorList>
            <person name="Takahashi H."/>
            <person name="Fukaya S."/>
            <person name="Song C."/>
            <person name="Murata K."/>
            <person name="Takemura M."/>
        </authorList>
    </citation>
    <scope>NUCLEOTIDE SEQUENCE [LARGE SCALE GENOMIC DNA]</scope>
</reference>
<feature type="transmembrane region" description="Helical" evidence="1">
    <location>
        <begin position="63"/>
        <end position="85"/>
    </location>
</feature>
<evidence type="ECO:0000313" key="3">
    <source>
        <dbReference type="Proteomes" id="UP001321479"/>
    </source>
</evidence>
<accession>A0ABM7NRE1</accession>
<name>A0ABM7NRE1_9VIRU</name>
<sequence length="249" mass="28651">MQKYWDFIFTLILTGIKIAILRYWSIANVNIIMLTSFINLISCSLIALNCWLRSNNKSFYKSICAITSVIVLLSCCHDIILLVAIYFGEMYIFPCILLMIVILPFPIYYKIRISKNITSNDTSTKNYLSYFLIVVDYVLIIVSIFVMIFFVYALAPISIMALILSFALKSMFQSDTNSTNDNNTYVKPRDSYESRMKCACGYCEGFWNKQSCNIEETSRILSETWGPGRNRAQTRYHSACRGDSYDDLG</sequence>